<dbReference type="Gene3D" id="3.40.50.2300">
    <property type="match status" value="1"/>
</dbReference>
<organism evidence="3 4">
    <name type="scientific">Flavobacterium tagetis</name>
    <dbReference type="NCBI Taxonomy" id="2801336"/>
    <lineage>
        <taxon>Bacteria</taxon>
        <taxon>Pseudomonadati</taxon>
        <taxon>Bacteroidota</taxon>
        <taxon>Flavobacteriia</taxon>
        <taxon>Flavobacteriales</taxon>
        <taxon>Flavobacteriaceae</taxon>
        <taxon>Flavobacterium</taxon>
    </lineage>
</organism>
<dbReference type="InterPro" id="IPR011006">
    <property type="entry name" value="CheY-like_superfamily"/>
</dbReference>
<dbReference type="InterPro" id="IPR052893">
    <property type="entry name" value="TCS_response_regulator"/>
</dbReference>
<dbReference type="SMART" id="SM00448">
    <property type="entry name" value="REC"/>
    <property type="match status" value="1"/>
</dbReference>
<dbReference type="SUPFAM" id="SSF52172">
    <property type="entry name" value="CheY-like"/>
    <property type="match status" value="1"/>
</dbReference>
<evidence type="ECO:0000256" key="1">
    <source>
        <dbReference type="PROSITE-ProRule" id="PRU00169"/>
    </source>
</evidence>
<evidence type="ECO:0000313" key="3">
    <source>
        <dbReference type="EMBL" id="MBL0735284.1"/>
    </source>
</evidence>
<accession>A0ABS1K6Z5</accession>
<dbReference type="InterPro" id="IPR001789">
    <property type="entry name" value="Sig_transdc_resp-reg_receiver"/>
</dbReference>
<evidence type="ECO:0000259" key="2">
    <source>
        <dbReference type="PROSITE" id="PS50110"/>
    </source>
</evidence>
<feature type="domain" description="Response regulatory" evidence="2">
    <location>
        <begin position="6"/>
        <end position="129"/>
    </location>
</feature>
<sequence>MPYRSQFIIIEDNLIDQFVTKKLLKKGLDINPAYIANNGKEGMNWILKNQNQNPLIILLDIQMPVMNGFEFLEEFDRLPEDVKENIEIFVLSSTLDSDEIKKVKENKYVSDFWNKPFRLEILKNAFLSV</sequence>
<name>A0ABS1K6Z5_9FLAO</name>
<keyword evidence="4" id="KW-1185">Reference proteome</keyword>
<dbReference type="PANTHER" id="PTHR44520">
    <property type="entry name" value="RESPONSE REGULATOR RCP1-RELATED"/>
    <property type="match status" value="1"/>
</dbReference>
<dbReference type="RefSeq" id="WP_201998133.1">
    <property type="nucleotide sequence ID" value="NZ_JAERSF010000001.1"/>
</dbReference>
<gene>
    <name evidence="3" type="ORF">JI750_00150</name>
</gene>
<dbReference type="PANTHER" id="PTHR44520:SF2">
    <property type="entry name" value="RESPONSE REGULATOR RCP1"/>
    <property type="match status" value="1"/>
</dbReference>
<evidence type="ECO:0000313" key="4">
    <source>
        <dbReference type="Proteomes" id="UP000603728"/>
    </source>
</evidence>
<dbReference type="Pfam" id="PF00072">
    <property type="entry name" value="Response_reg"/>
    <property type="match status" value="1"/>
</dbReference>
<comment type="caution">
    <text evidence="3">The sequence shown here is derived from an EMBL/GenBank/DDBJ whole genome shotgun (WGS) entry which is preliminary data.</text>
</comment>
<keyword evidence="1" id="KW-0597">Phosphoprotein</keyword>
<protein>
    <submittedName>
        <fullName evidence="3">Response regulator</fullName>
    </submittedName>
</protein>
<reference evidence="3 4" key="1">
    <citation type="submission" date="2021-01" db="EMBL/GenBank/DDBJ databases">
        <title>Genome seq and assembly of Flavobacterium sp. GN10.</title>
        <authorList>
            <person name="Chhetri G."/>
        </authorList>
    </citation>
    <scope>NUCLEOTIDE SEQUENCE [LARGE SCALE GENOMIC DNA]</scope>
    <source>
        <strain evidence="3 4">GN10</strain>
    </source>
</reference>
<dbReference type="PROSITE" id="PS50110">
    <property type="entry name" value="RESPONSE_REGULATORY"/>
    <property type="match status" value="1"/>
</dbReference>
<proteinExistence type="predicted"/>
<dbReference type="Proteomes" id="UP000603728">
    <property type="component" value="Unassembled WGS sequence"/>
</dbReference>
<dbReference type="EMBL" id="JAERSF010000001">
    <property type="protein sequence ID" value="MBL0735284.1"/>
    <property type="molecule type" value="Genomic_DNA"/>
</dbReference>
<feature type="modified residue" description="4-aspartylphosphate" evidence="1">
    <location>
        <position position="60"/>
    </location>
</feature>